<accession>A0AAJ3HU11</accession>
<keyword evidence="2" id="KW-1185">Reference proteome</keyword>
<reference evidence="1 2" key="1">
    <citation type="submission" date="2016-04" db="EMBL/GenBank/DDBJ databases">
        <title>ATOL: Assembling a taxonomically balanced genome-scale reconstruction of the evolutionary history of the Enterobacteriaceae.</title>
        <authorList>
            <person name="Plunkett G.III."/>
            <person name="Neeno-Eckwall E.C."/>
            <person name="Glasner J.D."/>
            <person name="Perna N.T."/>
        </authorList>
    </citation>
    <scope>NUCLEOTIDE SEQUENCE [LARGE SCALE GENOMIC DNA]</scope>
    <source>
        <strain evidence="1 2">ATCC 700826</strain>
    </source>
</reference>
<dbReference type="Proteomes" id="UP000078250">
    <property type="component" value="Unassembled WGS sequence"/>
</dbReference>
<evidence type="ECO:0000313" key="1">
    <source>
        <dbReference type="EMBL" id="OAT48685.1"/>
    </source>
</evidence>
<gene>
    <name evidence="1" type="ORF">M997_1148</name>
</gene>
<name>A0AAJ3HU11_PROHU</name>
<protein>
    <submittedName>
        <fullName evidence="1">Uncharacterized protein</fullName>
    </submittedName>
</protein>
<evidence type="ECO:0000313" key="2">
    <source>
        <dbReference type="Proteomes" id="UP000078250"/>
    </source>
</evidence>
<dbReference type="AlphaFoldDB" id="A0AAJ3HU11"/>
<comment type="caution">
    <text evidence="1">The sequence shown here is derived from an EMBL/GenBank/DDBJ whole genome shotgun (WGS) entry which is preliminary data.</text>
</comment>
<sequence>MMTIFEDTQQKIQNTVFFSNLGKADLDDNNLIQFASLESLLFSSLNFIWLPTSLTQEDPFYHKQINPKVLIEQRLKITKMITQQIKVMPDERFKYKAHDFNLAAKNALCYAFRQYLTEVHFNLGMQWQEIVELYFKGHWVVGVSQEKLVVI</sequence>
<dbReference type="EMBL" id="LXEV01000016">
    <property type="protein sequence ID" value="OAT48685.1"/>
    <property type="molecule type" value="Genomic_DNA"/>
</dbReference>
<proteinExistence type="predicted"/>
<organism evidence="1 2">
    <name type="scientific">Proteus hauseri ATCC 700826</name>
    <dbReference type="NCBI Taxonomy" id="1354271"/>
    <lineage>
        <taxon>Bacteria</taxon>
        <taxon>Pseudomonadati</taxon>
        <taxon>Pseudomonadota</taxon>
        <taxon>Gammaproteobacteria</taxon>
        <taxon>Enterobacterales</taxon>
        <taxon>Morganellaceae</taxon>
        <taxon>Proteus</taxon>
    </lineage>
</organism>